<name>A3LZB3_PICST</name>
<feature type="region of interest" description="Disordered" evidence="1">
    <location>
        <begin position="1"/>
        <end position="111"/>
    </location>
</feature>
<dbReference type="Pfam" id="PF00566">
    <property type="entry name" value="RabGAP-TBC"/>
    <property type="match status" value="1"/>
</dbReference>
<dbReference type="SUPFAM" id="SSF47923">
    <property type="entry name" value="Ypt/Rab-GAP domain of gyp1p"/>
    <property type="match status" value="2"/>
</dbReference>
<accession>A3LZB3</accession>
<dbReference type="GO" id="GO:0030427">
    <property type="term" value="C:site of polarized growth"/>
    <property type="evidence" value="ECO:0007669"/>
    <property type="project" value="UniProtKB-ARBA"/>
</dbReference>
<dbReference type="Proteomes" id="UP000002258">
    <property type="component" value="Chromosome 7"/>
</dbReference>
<protein>
    <recommendedName>
        <fullName evidence="2">Rab-GAP TBC domain-containing protein</fullName>
    </recommendedName>
</protein>
<dbReference type="InterPro" id="IPR050302">
    <property type="entry name" value="Rab_GAP_TBC_domain"/>
</dbReference>
<dbReference type="HOGENOM" id="CLU_005350_12_2_1"/>
<dbReference type="OrthoDB" id="294251at2759"/>
<dbReference type="SMART" id="SM00164">
    <property type="entry name" value="TBC"/>
    <property type="match status" value="1"/>
</dbReference>
<feature type="compositionally biased region" description="Basic and acidic residues" evidence="1">
    <location>
        <begin position="20"/>
        <end position="36"/>
    </location>
</feature>
<evidence type="ECO:0000259" key="2">
    <source>
        <dbReference type="PROSITE" id="PS50086"/>
    </source>
</evidence>
<sequence length="658" mass="75209">MATDPDIVISMPALSYPKARAKENGKHIQNDIHNEDNDNEQDNNRDNNNNNNTNDNSIDDINNSNDDFNNSNNDNSIDDDDESTTPSSPPRRRLSYLDPSTPSRHLRTPSSYSHNYSLLDIYDSPSSERSSMAPLATGGLIDTSIMKGLDDLEFKELSNDTTIFARHTIDSFPELDISDQESESYVQPTDQDTIDRILASPYDRYGFKKTSTHHNISLEDYNKWFSEYAQDAIRRKKKWNLLMKSNGLQLDSAQAIPTRFPPKSDKVKKMIRQGIPAEWRGSAWFFYAGGYDKLNKHVGVYSKIVRDTKDIQNKDTEVIERDLNRTFPDNIYFNSHIGTDANTSVTTLGTENSRSSETAMVKTLRRVLVAFAHYQPQIGYCQSLNFLAGLLLLFMEEERAFWMLVILTERIIPKVHSANLEGVHTDQGVLMLCVKEYIPQLWAILGKNFEGESLSEDKILTRLPPVTLVTSSWFMSVFVGNLPIETTLRVWDILWYEGSKTIFRISLTICKMCLEDPEFQNSRSSKGSGEMDQIELFQFMQNYPKTILEPNVLIDNCFKKIGGYGFGSLSQDEINKCREFVSKQRAKLNYKKSNITAEMTEEERQALISSSDSTFGAEDQSIHDVYGFHRSIMSGVVWNKSISNKMKRRFVRRTSSRS</sequence>
<evidence type="ECO:0000256" key="1">
    <source>
        <dbReference type="SAM" id="MobiDB-lite"/>
    </source>
</evidence>
<evidence type="ECO:0000313" key="4">
    <source>
        <dbReference type="Proteomes" id="UP000002258"/>
    </source>
</evidence>
<dbReference type="KEGG" id="pic:PICST_85313"/>
<dbReference type="eggNOG" id="KOG2058">
    <property type="taxonomic scope" value="Eukaryota"/>
</dbReference>
<evidence type="ECO:0000313" key="3">
    <source>
        <dbReference type="EMBL" id="ABN68126.2"/>
    </source>
</evidence>
<dbReference type="STRING" id="322104.A3LZB3"/>
<reference evidence="3 4" key="1">
    <citation type="journal article" date="2007" name="Nat. Biotechnol.">
        <title>Genome sequence of the lignocellulose-bioconverting and xylose-fermenting yeast Pichia stipitis.</title>
        <authorList>
            <person name="Jeffries T.W."/>
            <person name="Grigoriev I.V."/>
            <person name="Grimwood J."/>
            <person name="Laplaza J.M."/>
            <person name="Aerts A."/>
            <person name="Salamov A."/>
            <person name="Schmutz J."/>
            <person name="Lindquist E."/>
            <person name="Dehal P."/>
            <person name="Shapiro H."/>
            <person name="Jin Y.S."/>
            <person name="Passoth V."/>
            <person name="Richardson P.M."/>
        </authorList>
    </citation>
    <scope>NUCLEOTIDE SEQUENCE [LARGE SCALE GENOMIC DNA]</scope>
    <source>
        <strain evidence="4">ATCC 58785 / CBS 6054 / NBRC 10063 / NRRL Y-11545</strain>
    </source>
</reference>
<dbReference type="OMA" id="YFARGQE"/>
<dbReference type="AlphaFoldDB" id="A3LZB3"/>
<gene>
    <name evidence="3" type="ORF">PICST_85313</name>
</gene>
<organism evidence="3 4">
    <name type="scientific">Scheffersomyces stipitis (strain ATCC 58785 / CBS 6054 / NBRC 10063 / NRRL Y-11545)</name>
    <name type="common">Yeast</name>
    <name type="synonym">Pichia stipitis</name>
    <dbReference type="NCBI Taxonomy" id="322104"/>
    <lineage>
        <taxon>Eukaryota</taxon>
        <taxon>Fungi</taxon>
        <taxon>Dikarya</taxon>
        <taxon>Ascomycota</taxon>
        <taxon>Saccharomycotina</taxon>
        <taxon>Pichiomycetes</taxon>
        <taxon>Debaryomycetaceae</taxon>
        <taxon>Scheffersomyces</taxon>
    </lineage>
</organism>
<dbReference type="GO" id="GO:0005096">
    <property type="term" value="F:GTPase activator activity"/>
    <property type="evidence" value="ECO:0007669"/>
    <property type="project" value="TreeGrafter"/>
</dbReference>
<dbReference type="PROSITE" id="PS50086">
    <property type="entry name" value="TBC_RABGAP"/>
    <property type="match status" value="1"/>
</dbReference>
<dbReference type="GeneID" id="4840791"/>
<dbReference type="FunCoup" id="A3LZB3">
    <property type="interactions" value="246"/>
</dbReference>
<dbReference type="FunFam" id="1.10.8.270:FF:000016">
    <property type="entry name" value="TBC1 domain family member 2A"/>
    <property type="match status" value="1"/>
</dbReference>
<dbReference type="GO" id="GO:0031267">
    <property type="term" value="F:small GTPase binding"/>
    <property type="evidence" value="ECO:0007669"/>
    <property type="project" value="TreeGrafter"/>
</dbReference>
<feature type="compositionally biased region" description="Low complexity" evidence="1">
    <location>
        <begin position="46"/>
        <end position="75"/>
    </location>
</feature>
<dbReference type="RefSeq" id="XP_001386155.2">
    <property type="nucleotide sequence ID" value="XM_001386118.1"/>
</dbReference>
<dbReference type="Gene3D" id="1.10.472.80">
    <property type="entry name" value="Ypt/Rab-GAP domain of gyp1p, domain 3"/>
    <property type="match status" value="1"/>
</dbReference>
<dbReference type="Gene3D" id="1.10.8.270">
    <property type="entry name" value="putative rabgap domain of human tbc1 domain family member 14 like domains"/>
    <property type="match status" value="1"/>
</dbReference>
<proteinExistence type="predicted"/>
<keyword evidence="4" id="KW-1185">Reference proteome</keyword>
<dbReference type="PANTHER" id="PTHR47219:SF20">
    <property type="entry name" value="TBC1 DOMAIN FAMILY MEMBER 2B"/>
    <property type="match status" value="1"/>
</dbReference>
<dbReference type="InParanoid" id="A3LZB3"/>
<dbReference type="InterPro" id="IPR000195">
    <property type="entry name" value="Rab-GAP-TBC_dom"/>
</dbReference>
<dbReference type="PANTHER" id="PTHR47219">
    <property type="entry name" value="RAB GTPASE-ACTIVATING PROTEIN 1-LIKE"/>
    <property type="match status" value="1"/>
</dbReference>
<dbReference type="EMBL" id="CP000501">
    <property type="protein sequence ID" value="ABN68126.2"/>
    <property type="molecule type" value="Genomic_DNA"/>
</dbReference>
<feature type="domain" description="Rab-GAP TBC" evidence="2">
    <location>
        <begin position="274"/>
        <end position="498"/>
    </location>
</feature>
<dbReference type="InterPro" id="IPR035969">
    <property type="entry name" value="Rab-GAP_TBC_sf"/>
</dbReference>